<feature type="region of interest" description="Disordered" evidence="1">
    <location>
        <begin position="22"/>
        <end position="49"/>
    </location>
</feature>
<keyword evidence="3" id="KW-1185">Reference proteome</keyword>
<comment type="caution">
    <text evidence="2">The sequence shown here is derived from an EMBL/GenBank/DDBJ whole genome shotgun (WGS) entry which is preliminary data.</text>
</comment>
<dbReference type="Proteomes" id="UP000799777">
    <property type="component" value="Unassembled WGS sequence"/>
</dbReference>
<dbReference type="EMBL" id="ML978574">
    <property type="protein sequence ID" value="KAF2022517.1"/>
    <property type="molecule type" value="Genomic_DNA"/>
</dbReference>
<feature type="compositionally biased region" description="Polar residues" evidence="1">
    <location>
        <begin position="28"/>
        <end position="39"/>
    </location>
</feature>
<sequence length="134" mass="15333">MKHSPAGPLSKAEQLLEAIKTQKDSAEQLASSPSANYGTLRQEPERSNLDYSTLQMDYAKLQVENQDLRAKNEHQKEVIQELQVNYAKLQVENQSLRAKNESLWKEIKYTADFLRQITMNLNKGSFTMTASSRK</sequence>
<dbReference type="AlphaFoldDB" id="A0A9P4LFE2"/>
<name>A0A9P4LFE2_9PLEO</name>
<accession>A0A9P4LFE2</accession>
<evidence type="ECO:0000313" key="3">
    <source>
        <dbReference type="Proteomes" id="UP000799777"/>
    </source>
</evidence>
<proteinExistence type="predicted"/>
<protein>
    <submittedName>
        <fullName evidence="2">Uncharacterized protein</fullName>
    </submittedName>
</protein>
<reference evidence="2" key="1">
    <citation type="journal article" date="2020" name="Stud. Mycol.">
        <title>101 Dothideomycetes genomes: a test case for predicting lifestyles and emergence of pathogens.</title>
        <authorList>
            <person name="Haridas S."/>
            <person name="Albert R."/>
            <person name="Binder M."/>
            <person name="Bloem J."/>
            <person name="Labutti K."/>
            <person name="Salamov A."/>
            <person name="Andreopoulos B."/>
            <person name="Baker S."/>
            <person name="Barry K."/>
            <person name="Bills G."/>
            <person name="Bluhm B."/>
            <person name="Cannon C."/>
            <person name="Castanera R."/>
            <person name="Culley D."/>
            <person name="Daum C."/>
            <person name="Ezra D."/>
            <person name="Gonzalez J."/>
            <person name="Henrissat B."/>
            <person name="Kuo A."/>
            <person name="Liang C."/>
            <person name="Lipzen A."/>
            <person name="Lutzoni F."/>
            <person name="Magnuson J."/>
            <person name="Mondo S."/>
            <person name="Nolan M."/>
            <person name="Ohm R."/>
            <person name="Pangilinan J."/>
            <person name="Park H.-J."/>
            <person name="Ramirez L."/>
            <person name="Alfaro M."/>
            <person name="Sun H."/>
            <person name="Tritt A."/>
            <person name="Yoshinaga Y."/>
            <person name="Zwiers L.-H."/>
            <person name="Turgeon B."/>
            <person name="Goodwin S."/>
            <person name="Spatafora J."/>
            <person name="Crous P."/>
            <person name="Grigoriev I."/>
        </authorList>
    </citation>
    <scope>NUCLEOTIDE SEQUENCE</scope>
    <source>
        <strain evidence="2">CBS 110217</strain>
    </source>
</reference>
<organism evidence="2 3">
    <name type="scientific">Setomelanomma holmii</name>
    <dbReference type="NCBI Taxonomy" id="210430"/>
    <lineage>
        <taxon>Eukaryota</taxon>
        <taxon>Fungi</taxon>
        <taxon>Dikarya</taxon>
        <taxon>Ascomycota</taxon>
        <taxon>Pezizomycotina</taxon>
        <taxon>Dothideomycetes</taxon>
        <taxon>Pleosporomycetidae</taxon>
        <taxon>Pleosporales</taxon>
        <taxon>Pleosporineae</taxon>
        <taxon>Phaeosphaeriaceae</taxon>
        <taxon>Setomelanomma</taxon>
    </lineage>
</organism>
<evidence type="ECO:0000313" key="2">
    <source>
        <dbReference type="EMBL" id="KAF2022517.1"/>
    </source>
</evidence>
<gene>
    <name evidence="2" type="ORF">EK21DRAFT_119676</name>
</gene>
<evidence type="ECO:0000256" key="1">
    <source>
        <dbReference type="SAM" id="MobiDB-lite"/>
    </source>
</evidence>